<sequence>MSKTIFNFWLDTLLMVLFLCLAAVSAITQFVFPPPANANGWLLWGATYGHWLSIQFGILCALGLGILLHVMMHWGWVCGVISTKFSRSKKRMDDGIQTIVGVGLLIVLLHIVGGFVFAAWVMIQKPEFESAQLQSRNACLEITREQSYG</sequence>
<accession>A0A517ZYG1</accession>
<gene>
    <name evidence="2" type="ORF">Mal52_60370</name>
</gene>
<organism evidence="2 3">
    <name type="scientific">Symmachiella dynata</name>
    <dbReference type="NCBI Taxonomy" id="2527995"/>
    <lineage>
        <taxon>Bacteria</taxon>
        <taxon>Pseudomonadati</taxon>
        <taxon>Planctomycetota</taxon>
        <taxon>Planctomycetia</taxon>
        <taxon>Planctomycetales</taxon>
        <taxon>Planctomycetaceae</taxon>
        <taxon>Symmachiella</taxon>
    </lineage>
</organism>
<keyword evidence="1" id="KW-0812">Transmembrane</keyword>
<dbReference type="RefSeq" id="WP_145380315.1">
    <property type="nucleotide sequence ID" value="NZ_CP036276.1"/>
</dbReference>
<name>A0A517ZYG1_9PLAN</name>
<keyword evidence="1" id="KW-1133">Transmembrane helix</keyword>
<dbReference type="EMBL" id="CP036276">
    <property type="protein sequence ID" value="QDU47505.1"/>
    <property type="molecule type" value="Genomic_DNA"/>
</dbReference>
<feature type="transmembrane region" description="Helical" evidence="1">
    <location>
        <begin position="98"/>
        <end position="123"/>
    </location>
</feature>
<evidence type="ECO:0000256" key="1">
    <source>
        <dbReference type="SAM" id="Phobius"/>
    </source>
</evidence>
<evidence type="ECO:0008006" key="4">
    <source>
        <dbReference type="Google" id="ProtNLM"/>
    </source>
</evidence>
<keyword evidence="3" id="KW-1185">Reference proteome</keyword>
<dbReference type="Proteomes" id="UP000319383">
    <property type="component" value="Chromosome"/>
</dbReference>
<feature type="transmembrane region" description="Helical" evidence="1">
    <location>
        <begin position="12"/>
        <end position="32"/>
    </location>
</feature>
<dbReference type="AlphaFoldDB" id="A0A517ZYG1"/>
<reference evidence="2 3" key="1">
    <citation type="submission" date="2019-02" db="EMBL/GenBank/DDBJ databases">
        <title>Deep-cultivation of Planctomycetes and their phenomic and genomic characterization uncovers novel biology.</title>
        <authorList>
            <person name="Wiegand S."/>
            <person name="Jogler M."/>
            <person name="Boedeker C."/>
            <person name="Pinto D."/>
            <person name="Vollmers J."/>
            <person name="Rivas-Marin E."/>
            <person name="Kohn T."/>
            <person name="Peeters S.H."/>
            <person name="Heuer A."/>
            <person name="Rast P."/>
            <person name="Oberbeckmann S."/>
            <person name="Bunk B."/>
            <person name="Jeske O."/>
            <person name="Meyerdierks A."/>
            <person name="Storesund J.E."/>
            <person name="Kallscheuer N."/>
            <person name="Luecker S."/>
            <person name="Lage O.M."/>
            <person name="Pohl T."/>
            <person name="Merkel B.J."/>
            <person name="Hornburger P."/>
            <person name="Mueller R.-W."/>
            <person name="Bruemmer F."/>
            <person name="Labrenz M."/>
            <person name="Spormann A.M."/>
            <person name="Op den Camp H."/>
            <person name="Overmann J."/>
            <person name="Amann R."/>
            <person name="Jetten M.S.M."/>
            <person name="Mascher T."/>
            <person name="Medema M.H."/>
            <person name="Devos D.P."/>
            <person name="Kaster A.-K."/>
            <person name="Ovreas L."/>
            <person name="Rohde M."/>
            <person name="Galperin M.Y."/>
            <person name="Jogler C."/>
        </authorList>
    </citation>
    <scope>NUCLEOTIDE SEQUENCE [LARGE SCALE GENOMIC DNA]</scope>
    <source>
        <strain evidence="2 3">Mal52</strain>
    </source>
</reference>
<evidence type="ECO:0000313" key="2">
    <source>
        <dbReference type="EMBL" id="QDU47505.1"/>
    </source>
</evidence>
<dbReference type="KEGG" id="sdyn:Mal52_60370"/>
<proteinExistence type="predicted"/>
<protein>
    <recommendedName>
        <fullName evidence="4">DUF4405 domain-containing protein</fullName>
    </recommendedName>
</protein>
<keyword evidence="1" id="KW-0472">Membrane</keyword>
<evidence type="ECO:0000313" key="3">
    <source>
        <dbReference type="Proteomes" id="UP000319383"/>
    </source>
</evidence>
<feature type="transmembrane region" description="Helical" evidence="1">
    <location>
        <begin position="52"/>
        <end position="77"/>
    </location>
</feature>